<accession>A0A367XX97</accession>
<dbReference type="Proteomes" id="UP000253472">
    <property type="component" value="Unassembled WGS sequence"/>
</dbReference>
<evidence type="ECO:0000256" key="1">
    <source>
        <dbReference type="SAM" id="Coils"/>
    </source>
</evidence>
<keyword evidence="5" id="KW-1185">Reference proteome</keyword>
<evidence type="ECO:0000313" key="5">
    <source>
        <dbReference type="Proteomes" id="UP000253472"/>
    </source>
</evidence>
<feature type="compositionally biased region" description="Low complexity" evidence="2">
    <location>
        <begin position="16"/>
        <end position="25"/>
    </location>
</feature>
<feature type="compositionally biased region" description="Acidic residues" evidence="2">
    <location>
        <begin position="110"/>
        <end position="144"/>
    </location>
</feature>
<feature type="region of interest" description="Disordered" evidence="2">
    <location>
        <begin position="387"/>
        <end position="457"/>
    </location>
</feature>
<feature type="region of interest" description="Disordered" evidence="2">
    <location>
        <begin position="627"/>
        <end position="685"/>
    </location>
</feature>
<feature type="coiled-coil region" evidence="1">
    <location>
        <begin position="815"/>
        <end position="916"/>
    </location>
</feature>
<dbReference type="GO" id="GO:1990758">
    <property type="term" value="P:mitotic sister chromatid biorientation"/>
    <property type="evidence" value="ECO:0007669"/>
    <property type="project" value="TreeGrafter"/>
</dbReference>
<protein>
    <recommendedName>
        <fullName evidence="3">Spc7 kinetochore protein domain-containing protein</fullName>
    </recommendedName>
</protein>
<dbReference type="GO" id="GO:0007094">
    <property type="term" value="P:mitotic spindle assembly checkpoint signaling"/>
    <property type="evidence" value="ECO:0007669"/>
    <property type="project" value="TreeGrafter"/>
</dbReference>
<dbReference type="GO" id="GO:0000776">
    <property type="term" value="C:kinetochore"/>
    <property type="evidence" value="ECO:0007669"/>
    <property type="project" value="TreeGrafter"/>
</dbReference>
<feature type="region of interest" description="Disordered" evidence="2">
    <location>
        <begin position="53"/>
        <end position="148"/>
    </location>
</feature>
<dbReference type="GO" id="GO:0034501">
    <property type="term" value="P:protein localization to kinetochore"/>
    <property type="evidence" value="ECO:0007669"/>
    <property type="project" value="TreeGrafter"/>
</dbReference>
<feature type="compositionally biased region" description="Basic and acidic residues" evidence="2">
    <location>
        <begin position="62"/>
        <end position="72"/>
    </location>
</feature>
<feature type="compositionally biased region" description="Acidic residues" evidence="2">
    <location>
        <begin position="663"/>
        <end position="684"/>
    </location>
</feature>
<feature type="domain" description="Spc7 kinetochore protein" evidence="3">
    <location>
        <begin position="677"/>
        <end position="981"/>
    </location>
</feature>
<feature type="compositionally biased region" description="Polar residues" evidence="2">
    <location>
        <begin position="389"/>
        <end position="403"/>
    </location>
</feature>
<evidence type="ECO:0000313" key="4">
    <source>
        <dbReference type="EMBL" id="RCK57421.1"/>
    </source>
</evidence>
<dbReference type="STRING" id="5486.A0A367XX97"/>
<dbReference type="PANTHER" id="PTHR28260">
    <property type="entry name" value="SPINDLE POLE BODY COMPONENT SPC105"/>
    <property type="match status" value="1"/>
</dbReference>
<evidence type="ECO:0000256" key="2">
    <source>
        <dbReference type="SAM" id="MobiDB-lite"/>
    </source>
</evidence>
<dbReference type="PANTHER" id="PTHR28260:SF1">
    <property type="entry name" value="SPINDLE POLE BODY COMPONENT SPC105"/>
    <property type="match status" value="1"/>
</dbReference>
<dbReference type="SMART" id="SM00787">
    <property type="entry name" value="Spc7"/>
    <property type="match status" value="1"/>
</dbReference>
<proteinExistence type="predicted"/>
<dbReference type="OrthoDB" id="5592879at2759"/>
<comment type="caution">
    <text evidence="4">The sequence shown here is derived from an EMBL/GenBank/DDBJ whole genome shotgun (WGS) entry which is preliminary data.</text>
</comment>
<feature type="region of interest" description="Disordered" evidence="2">
    <location>
        <begin position="1"/>
        <end position="25"/>
    </location>
</feature>
<keyword evidence="1" id="KW-0175">Coiled coil</keyword>
<gene>
    <name evidence="4" type="ORF">Cantr_06719</name>
</gene>
<feature type="compositionally biased region" description="Basic and acidic residues" evidence="2">
    <location>
        <begin position="1"/>
        <end position="10"/>
    </location>
</feature>
<dbReference type="InterPro" id="IPR033338">
    <property type="entry name" value="Spc105/Spc7"/>
</dbReference>
<evidence type="ECO:0000259" key="3">
    <source>
        <dbReference type="SMART" id="SM00787"/>
    </source>
</evidence>
<dbReference type="EMBL" id="QLNQ01000028">
    <property type="protein sequence ID" value="RCK57421.1"/>
    <property type="molecule type" value="Genomic_DNA"/>
</dbReference>
<dbReference type="AlphaFoldDB" id="A0A367XX97"/>
<sequence length="1124" mass="127118">MAKSILKDNHTQPIESSSQFSQLQSLSQVLTSANRRVSFAREVTLHKIDYIQNPNNKRRKTIAGEEIQRSSEGRIVFGEIPGESFVDPDRNRSDDDEEEDDGGTRMMSDSSDEEENENMQVDVVEEIGDDSDEDNIQADDESEDDKTMDLTDTVRRAREAMREMAENQDDEQTMELTGIIQRQPLGNGNGSQVETLGGSSAAGVSTVITGEIVDQGASDSDDSIKFIKQVQRPDPVDFDVQEILKIEDAEGNREDSNEDDTQPMELTQTLPKTVNSNIEKPVLREITEVTEEEHSHEDSEIDEMVDEIETEMGDAESRINGEPSNGLTEAVADEPPHNDYSEHMDLSLVDVGKFNCRESLQGTHGPDENDISMAMDLTIIQPRRELLGNNGNVSPQIGDSNAPNEEVVPSEQLEETSKEPEQVQVEDPTVSLDESEGEEPMELTQPVQRREIGEGDEENIAFPKKVVEQSEDATRGEASQAMELTQTLPKPMDVVELATQEDEEPMELTQALPQKVDDGVVAENSNVLDLDDAMELTQVVPRRVELDKPVATDDTQLEDAPMDLTQPLPMKVIPAGENPTPMKQVSQTDEEDYNVDLSQVKPTGHREESVEEVMSSQADAQFMKSDNATEAPEPMDTSQGSITEDTSRIEHVVTTTIPLAEITQDDDEEEEEEDQVEDEEDYNDADYTPVTLSKFFNDIGVQFYDDLELDVSTIPRSSITGPTQPPTLHDYIKARPHLGLLELYEFCCQELNKNIVTGRDIYNDFEQNIEANNPVIFKKYYRLDEEERLLTNAKIRLVSDYARLESKKTWYSWRRQLIESLISQLDGEMENLKSDGARLASAIKGVNLMYDLAKQRLSSLKKEFDDLVGENGGDGKPSLDELRRLKDEVAKAKQDILDFDKEIEDKKEEMSDIKESWNSSMELRSELLNGLGELQTGQEVDGHEMQVIYEKYKTIEELSDLQLQDSKISFLFDKSLLVEFDFATNNINYTIEANHFKNDILMQSATKFPINPTANITDQFTQFSEYWECLKKFDFAVYYATLKYPTEVSIKGHSIELKIRYFNFADEYELRVHGSLKIVDLVNFKDSIKFEAKPKRDAVGKDFRTQINHDLKVFPTLLALQLAK</sequence>
<reference evidence="4 5" key="1">
    <citation type="submission" date="2018-06" db="EMBL/GenBank/DDBJ databases">
        <title>Whole genome sequencing of Candida tropicalis (genome annotated by CSBL at Korea University).</title>
        <authorList>
            <person name="Ahn J."/>
        </authorList>
    </citation>
    <scope>NUCLEOTIDE SEQUENCE [LARGE SCALE GENOMIC DNA]</scope>
    <source>
        <strain evidence="4 5">ATCC 20962</strain>
    </source>
</reference>
<dbReference type="Pfam" id="PF08317">
    <property type="entry name" value="Spc7"/>
    <property type="match status" value="1"/>
</dbReference>
<organism evidence="4 5">
    <name type="scientific">Candida viswanathii</name>
    <dbReference type="NCBI Taxonomy" id="5486"/>
    <lineage>
        <taxon>Eukaryota</taxon>
        <taxon>Fungi</taxon>
        <taxon>Dikarya</taxon>
        <taxon>Ascomycota</taxon>
        <taxon>Saccharomycotina</taxon>
        <taxon>Pichiomycetes</taxon>
        <taxon>Debaryomycetaceae</taxon>
        <taxon>Candida/Lodderomyces clade</taxon>
        <taxon>Candida</taxon>
    </lineage>
</organism>
<name>A0A367XX97_9ASCO</name>
<dbReference type="InterPro" id="IPR013253">
    <property type="entry name" value="Spc7_domain"/>
</dbReference>